<organism evidence="2">
    <name type="scientific">Ixodes ricinus</name>
    <name type="common">Common tick</name>
    <name type="synonym">Acarus ricinus</name>
    <dbReference type="NCBI Taxonomy" id="34613"/>
    <lineage>
        <taxon>Eukaryota</taxon>
        <taxon>Metazoa</taxon>
        <taxon>Ecdysozoa</taxon>
        <taxon>Arthropoda</taxon>
        <taxon>Chelicerata</taxon>
        <taxon>Arachnida</taxon>
        <taxon>Acari</taxon>
        <taxon>Parasitiformes</taxon>
        <taxon>Ixodida</taxon>
        <taxon>Ixodoidea</taxon>
        <taxon>Ixodidae</taxon>
        <taxon>Ixodinae</taxon>
        <taxon>Ixodes</taxon>
    </lineage>
</organism>
<proteinExistence type="evidence at transcript level"/>
<evidence type="ECO:0000256" key="1">
    <source>
        <dbReference type="SAM" id="Phobius"/>
    </source>
</evidence>
<dbReference type="AlphaFoldDB" id="A0A0K8RM92"/>
<evidence type="ECO:0000313" key="2">
    <source>
        <dbReference type="EMBL" id="JAA72227.1"/>
    </source>
</evidence>
<keyword evidence="1" id="KW-1133">Transmembrane helix</keyword>
<sequence>MCPHNNNRQVFPFSAWLIKFFAVVPRVAIAWLLKDPLRQRLTNVYPKRTKDTLLATLFRKLGGIIVCLSRVCEQRWQTVLPDTTKTLCRQLRYTGFANRKCSQVTSNNCKQGGPNIGQVFLQARQTQPVGNTVILPCCHCDRCLCVVPVCSTP</sequence>
<keyword evidence="1" id="KW-0472">Membrane</keyword>
<accession>A0A0K8RM92</accession>
<name>A0A0K8RM92_IXORI</name>
<keyword evidence="1" id="KW-0812">Transmembrane</keyword>
<dbReference type="EMBL" id="GADI01001581">
    <property type="protein sequence ID" value="JAA72227.1"/>
    <property type="molecule type" value="mRNA"/>
</dbReference>
<protein>
    <submittedName>
        <fullName evidence="2">Uncharacterized protein</fullName>
    </submittedName>
</protein>
<reference evidence="2" key="1">
    <citation type="submission" date="2012-12" db="EMBL/GenBank/DDBJ databases">
        <title>Identification and characterization of a phenylalanine ammonia-lyase gene family in Isatis indigotica Fort.</title>
        <authorList>
            <person name="Liu Q."/>
            <person name="Chen J."/>
            <person name="Zhou X."/>
            <person name="Di P."/>
            <person name="Xiao Y."/>
            <person name="Xuan H."/>
            <person name="Zhang L."/>
            <person name="Chen W."/>
        </authorList>
    </citation>
    <scope>NUCLEOTIDE SEQUENCE</scope>
    <source>
        <tissue evidence="2">Salivary gland</tissue>
    </source>
</reference>
<feature type="transmembrane region" description="Helical" evidence="1">
    <location>
        <begin position="13"/>
        <end position="33"/>
    </location>
</feature>